<accession>A0A934IJ30</accession>
<name>A0A934IJ30_9RHOB</name>
<dbReference type="EMBL" id="JAEKPD010000018">
    <property type="protein sequence ID" value="MBJ3764260.1"/>
    <property type="molecule type" value="Genomic_DNA"/>
</dbReference>
<evidence type="ECO:0000313" key="1">
    <source>
        <dbReference type="EMBL" id="MBJ3764260.1"/>
    </source>
</evidence>
<comment type="caution">
    <text evidence="1">The sequence shown here is derived from an EMBL/GenBank/DDBJ whole genome shotgun (WGS) entry which is preliminary data.</text>
</comment>
<organism evidence="1 2">
    <name type="scientific">Palleronia pontilimi</name>
    <dbReference type="NCBI Taxonomy" id="1964209"/>
    <lineage>
        <taxon>Bacteria</taxon>
        <taxon>Pseudomonadati</taxon>
        <taxon>Pseudomonadota</taxon>
        <taxon>Alphaproteobacteria</taxon>
        <taxon>Rhodobacterales</taxon>
        <taxon>Roseobacteraceae</taxon>
        <taxon>Palleronia</taxon>
    </lineage>
</organism>
<evidence type="ECO:0000313" key="2">
    <source>
        <dbReference type="Proteomes" id="UP000642488"/>
    </source>
</evidence>
<dbReference type="Proteomes" id="UP000642488">
    <property type="component" value="Unassembled WGS sequence"/>
</dbReference>
<proteinExistence type="predicted"/>
<protein>
    <submittedName>
        <fullName evidence="1">DUF1127 domain-containing protein</fullName>
    </submittedName>
</protein>
<dbReference type="AlphaFoldDB" id="A0A934IJ30"/>
<gene>
    <name evidence="1" type="ORF">ILP92_16040</name>
</gene>
<reference evidence="1" key="1">
    <citation type="submission" date="2020-12" db="EMBL/GenBank/DDBJ databases">
        <title>Bacterial taxonomy.</title>
        <authorList>
            <person name="Pan X."/>
        </authorList>
    </citation>
    <scope>NUCLEOTIDE SEQUENCE</scope>
    <source>
        <strain evidence="1">KCTC 52957</strain>
    </source>
</reference>
<keyword evidence="2" id="KW-1185">Reference proteome</keyword>
<sequence>METKAPRRTWGEAITDFFTPMGQRLVAMGENSSRYRRLERLTAMSDAELAERGVKREDIVRHVFADVYYV</sequence>